<keyword evidence="1" id="KW-0732">Signal</keyword>
<feature type="chain" id="PRO_5039248604" evidence="1">
    <location>
        <begin position="30"/>
        <end position="342"/>
    </location>
</feature>
<name>A0A7X0RDH2_9ACTN</name>
<dbReference type="SUPFAM" id="SSF49452">
    <property type="entry name" value="Starch-binding domain-like"/>
    <property type="match status" value="1"/>
</dbReference>
<dbReference type="AlphaFoldDB" id="A0A7X0RDH2"/>
<keyword evidence="2" id="KW-0378">Hydrolase</keyword>
<keyword evidence="3" id="KW-1185">Reference proteome</keyword>
<dbReference type="Gene3D" id="2.60.40.1120">
    <property type="entry name" value="Carboxypeptidase-like, regulatory domain"/>
    <property type="match status" value="2"/>
</dbReference>
<evidence type="ECO:0000256" key="1">
    <source>
        <dbReference type="SAM" id="SignalP"/>
    </source>
</evidence>
<dbReference type="InterPro" id="IPR013784">
    <property type="entry name" value="Carb-bd-like_fold"/>
</dbReference>
<dbReference type="Proteomes" id="UP000523955">
    <property type="component" value="Unassembled WGS sequence"/>
</dbReference>
<evidence type="ECO:0000313" key="3">
    <source>
        <dbReference type="Proteomes" id="UP000523955"/>
    </source>
</evidence>
<evidence type="ECO:0000313" key="2">
    <source>
        <dbReference type="EMBL" id="MBB6626266.1"/>
    </source>
</evidence>
<dbReference type="Pfam" id="PF13620">
    <property type="entry name" value="CarboxypepD_reg"/>
    <property type="match status" value="1"/>
</dbReference>
<dbReference type="Gene3D" id="2.60.40.2700">
    <property type="match status" value="1"/>
</dbReference>
<dbReference type="GO" id="GO:0004180">
    <property type="term" value="F:carboxypeptidase activity"/>
    <property type="evidence" value="ECO:0007669"/>
    <property type="project" value="UniProtKB-KW"/>
</dbReference>
<proteinExistence type="predicted"/>
<reference evidence="2 3" key="1">
    <citation type="submission" date="2020-08" db="EMBL/GenBank/DDBJ databases">
        <authorList>
            <person name="Seo M.-J."/>
        </authorList>
    </citation>
    <scope>NUCLEOTIDE SEQUENCE [LARGE SCALE GENOMIC DNA]</scope>
    <source>
        <strain evidence="2 3">KIGAM211</strain>
    </source>
</reference>
<dbReference type="GO" id="GO:0030246">
    <property type="term" value="F:carbohydrate binding"/>
    <property type="evidence" value="ECO:0007669"/>
    <property type="project" value="InterPro"/>
</dbReference>
<dbReference type="RefSeq" id="WP_185251561.1">
    <property type="nucleotide sequence ID" value="NZ_JACKXE010000001.1"/>
</dbReference>
<protein>
    <submittedName>
        <fullName evidence="2">Carboxypeptidase regulatory-like domain-containing protein</fullName>
    </submittedName>
</protein>
<keyword evidence="2" id="KW-0121">Carboxypeptidase</keyword>
<comment type="caution">
    <text evidence="2">The sequence shown here is derived from an EMBL/GenBank/DDBJ whole genome shotgun (WGS) entry which is preliminary data.</text>
</comment>
<gene>
    <name evidence="2" type="ORF">H5V45_02920</name>
</gene>
<organism evidence="2 3">
    <name type="scientific">Nocardioides luti</name>
    <dbReference type="NCBI Taxonomy" id="2761101"/>
    <lineage>
        <taxon>Bacteria</taxon>
        <taxon>Bacillati</taxon>
        <taxon>Actinomycetota</taxon>
        <taxon>Actinomycetes</taxon>
        <taxon>Propionibacteriales</taxon>
        <taxon>Nocardioidaceae</taxon>
        <taxon>Nocardioides</taxon>
    </lineage>
</organism>
<accession>A0A7X0RDH2</accession>
<dbReference type="EMBL" id="JACKXE010000001">
    <property type="protein sequence ID" value="MBB6626266.1"/>
    <property type="molecule type" value="Genomic_DNA"/>
</dbReference>
<keyword evidence="2" id="KW-0645">Protease</keyword>
<dbReference type="SUPFAM" id="SSF49464">
    <property type="entry name" value="Carboxypeptidase regulatory domain-like"/>
    <property type="match status" value="1"/>
</dbReference>
<feature type="signal peptide" evidence="1">
    <location>
        <begin position="1"/>
        <end position="29"/>
    </location>
</feature>
<dbReference type="InterPro" id="IPR008969">
    <property type="entry name" value="CarboxyPept-like_regulatory"/>
</dbReference>
<sequence length="342" mass="36048">MARTRTSTRRSVWLLTVVLAIAGLTSAGAVTTTASAAEPIHITGTVTDNGGLPVAGAEVQAVVYCSCEGFHTAGETQTAEDGAYDLVIPPITESYFDHNDFLVHIDAPAGDHAPEWYDNGVSVFRATSIHVPDGRTATGKDVQLAPGSHITGTVTGPRGAPLAGAVVVADFADPNDGGWADTGFPTRTADDGTYDLGPLPASTYRLSFRAPGYSEQRYPTVVVVGEGETAAGRDVSFRPVRNLKRPAIVGKPVVGRKVSATSGSWDPQRVKRSYQWLVDGKPVAGATHASYRPRVRDLGKKLRFRVIARAPGHPAATATSRGKTIRTATPTATTRIGVRPAR</sequence>